<feature type="compositionally biased region" description="Pro residues" evidence="1">
    <location>
        <begin position="2069"/>
        <end position="2096"/>
    </location>
</feature>
<dbReference type="InterPro" id="IPR013783">
    <property type="entry name" value="Ig-like_fold"/>
</dbReference>
<dbReference type="Pfam" id="PF07581">
    <property type="entry name" value="Glug"/>
    <property type="match status" value="1"/>
</dbReference>
<dbReference type="RefSeq" id="WP_260749998.1">
    <property type="nucleotide sequence ID" value="NZ_CP092109.1"/>
</dbReference>
<feature type="domain" description="BACON" evidence="4">
    <location>
        <begin position="1180"/>
        <end position="1236"/>
    </location>
</feature>
<feature type="domain" description="BACON" evidence="5">
    <location>
        <begin position="1078"/>
        <end position="1152"/>
    </location>
</feature>
<protein>
    <recommendedName>
        <fullName evidence="8">The GLUG motif-containing protein</fullName>
    </recommendedName>
</protein>
<feature type="compositionally biased region" description="Low complexity" evidence="1">
    <location>
        <begin position="308"/>
        <end position="319"/>
    </location>
</feature>
<dbReference type="EMBL" id="CP092109">
    <property type="protein sequence ID" value="UWZ81626.1"/>
    <property type="molecule type" value="Genomic_DNA"/>
</dbReference>
<feature type="signal peptide" evidence="2">
    <location>
        <begin position="1"/>
        <end position="22"/>
    </location>
</feature>
<dbReference type="InterPro" id="IPR024361">
    <property type="entry name" value="BACON"/>
</dbReference>
<name>A0ABY5ZSG7_9BACT</name>
<evidence type="ECO:0000256" key="1">
    <source>
        <dbReference type="SAM" id="MobiDB-lite"/>
    </source>
</evidence>
<dbReference type="Proteomes" id="UP001060414">
    <property type="component" value="Chromosome"/>
</dbReference>
<keyword evidence="7" id="KW-1185">Reference proteome</keyword>
<evidence type="ECO:0008006" key="8">
    <source>
        <dbReference type="Google" id="ProtNLM"/>
    </source>
</evidence>
<keyword evidence="2" id="KW-0732">Signal</keyword>
<evidence type="ECO:0000259" key="4">
    <source>
        <dbReference type="Pfam" id="PF13004"/>
    </source>
</evidence>
<dbReference type="Pfam" id="PF19190">
    <property type="entry name" value="BACON_2"/>
    <property type="match status" value="1"/>
</dbReference>
<dbReference type="InterPro" id="IPR011493">
    <property type="entry name" value="GLUG"/>
</dbReference>
<reference evidence="6" key="1">
    <citation type="journal article" date="2022" name="Environ. Microbiol.">
        <title>Geoalkalibacter halelectricus SAP #1 sp. nov. possessing extracellular electron transfer and mineral#reducing capabilities from a haloalkaline environment.</title>
        <authorList>
            <person name="Yadav S."/>
            <person name="Singh R."/>
            <person name="Sundharam S.S."/>
            <person name="Chaudhary S."/>
            <person name="Krishnamurthi S."/>
            <person name="Patil S.A."/>
        </authorList>
    </citation>
    <scope>NUCLEOTIDE SEQUENCE</scope>
    <source>
        <strain evidence="6">SAP-1</strain>
    </source>
</reference>
<evidence type="ECO:0000259" key="3">
    <source>
        <dbReference type="Pfam" id="PF07581"/>
    </source>
</evidence>
<organism evidence="6 7">
    <name type="scientific">Geoalkalibacter halelectricus</name>
    <dbReference type="NCBI Taxonomy" id="2847045"/>
    <lineage>
        <taxon>Bacteria</taxon>
        <taxon>Pseudomonadati</taxon>
        <taxon>Thermodesulfobacteriota</taxon>
        <taxon>Desulfuromonadia</taxon>
        <taxon>Desulfuromonadales</taxon>
        <taxon>Geoalkalibacteraceae</taxon>
        <taxon>Geoalkalibacter</taxon>
    </lineage>
</organism>
<dbReference type="Gene3D" id="2.60.40.10">
    <property type="entry name" value="Immunoglobulins"/>
    <property type="match status" value="3"/>
</dbReference>
<sequence length="2302" mass="237433">MMRRIQLLFVALLLAWPISAWAQDFSGGSGTAQDPWQIATAQQLDSVRNYVGTAHADKHFVLVADIDLWPYRDAEGWAPIGSSLVAQRFHGSLDGSGHVIRNLRINRPQTAYQGLFAYLHDATIQRLTLENVEVYGADYTGALAGYVDGQLTAIHVSALRVSGVISGVGHTGGVVGYYRGSMRDVATEVTVSGTANVGGVIGTINGTSAFYNLASHGSVLGEIRVGGVVGNISGYYSYILIADSYSQAHVEGNDLVGGFVGKAGDSNTSSHIHRAYSSGLVSGAGDNVGGFSGADAYTWDSYFDRDNSGQQNGQGSGSSYEAKPKTTAQMRQRDTFAGFNFHSLWSIVEGSHYPVFQDLSLYAPPAPINLADLAGDGSAQNPYQISNADELNAMRQDLSAHYVLTADIDLSASVAWTQSSPWGIGWEPIGNSVVSTSDFTGSLNGNGFAIRNLATFVSRPGYTTMPGGLFARANGADFRNLRLENFNVYTDGSAAGGLVGSTSGTTTLRAIHVTGQVRGNDTGGIAGIFSGSGSSGSITALATAIDLHGTVSVRATGNAGGLFGSVLWAYVSHVSAEGKVSGSTRSTDSSGGLAGHVYGRSILANAFSRAAVEGSGHVGGLVGNLGRIGSTGTPGYISHSYSTGLVTGTLETVGGLLGQHLNGGVFYSYWDKEASGQQQSALGTGMDTAQMRQRLSYDGFNFSASWRIDEGLDYPKLRDLGHYADPQPLALTDLAGSGIEDDPYLITSADELNAMRLDIGAHYRLTNDIDLSATVAWNSGQGWEPVGHDMAPFTGVLDGAGHVIRNLSINRLGDYHQGLFAYTYEALIKDLSLENVAILAEKNSGGLAGIAQDSQIDSVHVSGLITAATSYTTEGYTGGLAGAIYGGTVNYSSAAVDIRGSSFTGGLAGLVSSNSLVRNSYAAGSVSARNRAGGLVGRLTGSTLTNCYSQVAVSGNDYVGGLVGEPAQCFGCPSPTVNSSYSAGAVSGSTSNVGGFSGTSSGYAGSDNYWDVDTSGQSGAQDMASGRTTAQMQQQATYAGWSFGAGGNWQIIEGSRYPHLQTVPLSLSLSETSHLHGDAQAAGHAVQIVANTVWSATTEDDWITIESAGAGVDNGTLIYAVEQNNSCAPRSGTITVSDDSGLTRTLSVVQAAHFDLAPSKNTHGALASSGHQIRVAGNSNWSATTSADWITITEGASGEGAGVVLYRLAENNTLDARNATITLSANGTDHEVDVTQSGAAPYLRIDPQDREHWGSAAAGQQISVNANLPWSTAASDAWIGLASGADGTGEGTTVYAVQTNESDNPRLGTLTYTAGPRTVVFWLTQEPLVLSTIGGTVSGLSGTLVLQNNGGDDLSINADGAFTFATPLEKGATFEVAVLNNPPGQICSVSYGSGTLGDDDVSNVLVSCQPATYTVSSSAGAGGTVSPSGNQTINHGSSVNFTVTPNPGHHTGAVGGTCPAGSWSGLQYTTGAIGADCHITFAFEQIFDAGDGTELNPFEISTPGQLSEVRNFPDAYFVLGDDVDLSGAGQWEPIGTYAAPFTGQLDGGGKTIANLSINTPAASLVGLFGYADGAMFSDIVLSDVAITGLDHVGALVGRADHVTIRNVEVTGSVTVHSGDSGGLAGELTDSTVANCHADVSVLHAGSTTVGYLGGLIGNLNRSSVTSSSSAGRVEGDSDIGGLIGIMRDSSVSFSHSESDVFGERWRIGGLVGFGFEGSLLFDSHASGRVEGLGDVGGLVGTLEGTVDRSYATGNVVADSRSGALVGFAQGGSVISFSHASGTVTGTASSIGGLAGRADGLISRSYASGNVISSGSSVGGLVGDLYREEAKVEASYAIGTVEGTSYVGGLVGSAYRSLITDCFASGSVIGGDEVGGLVGELSGSGGAVMVENSYAIGRVIANTAAGGLAGKLSDATIVASYYDSQTSGQSDTGKGEPRTSEEMKSLALYGAAGWDIQEDANLVQNYPFIRLGWPSEDDSVWVIGTKPPSYYVTAVADTGGSITPEVQIIVSGNTAQFTVTAHTGYLIASVSGCGGSLSGTTYVTAPIVGACTINASFQAIEPDPTEPDPTDPTPTDPTPTDPTPTDPTPTDPAPTDPAPVDSIQIEESYDPSPDVDSSHRVTRLDPVTGEVLSITSAVSRLPGSITLANREDPENPMVITTAGLDREGVTITIQVEARSDGRAVHRMILSGENSDGEIVTEVTCELPGAFTSIEESGEIVTLGPPKDVGGRQIRSVVRTDIFGESRTWFEVYNAQAEAWERASSTLTLDIDAFEAGNEIVIEGDEMEGLQIRIETRVSHELHF</sequence>
<dbReference type="Pfam" id="PF13004">
    <property type="entry name" value="BACON"/>
    <property type="match status" value="1"/>
</dbReference>
<evidence type="ECO:0000313" key="7">
    <source>
        <dbReference type="Proteomes" id="UP001060414"/>
    </source>
</evidence>
<feature type="domain" description="GLUG" evidence="3">
    <location>
        <begin position="1842"/>
        <end position="1868"/>
    </location>
</feature>
<proteinExistence type="predicted"/>
<evidence type="ECO:0000256" key="2">
    <source>
        <dbReference type="SAM" id="SignalP"/>
    </source>
</evidence>
<feature type="chain" id="PRO_5045583148" description="The GLUG motif-containing protein" evidence="2">
    <location>
        <begin position="23"/>
        <end position="2302"/>
    </location>
</feature>
<dbReference type="CDD" id="cd14948">
    <property type="entry name" value="BACON"/>
    <property type="match status" value="3"/>
</dbReference>
<feature type="region of interest" description="Disordered" evidence="1">
    <location>
        <begin position="305"/>
        <end position="327"/>
    </location>
</feature>
<evidence type="ECO:0000313" key="6">
    <source>
        <dbReference type="EMBL" id="UWZ81626.1"/>
    </source>
</evidence>
<dbReference type="Gene3D" id="2.160.20.110">
    <property type="match status" value="5"/>
</dbReference>
<feature type="region of interest" description="Disordered" evidence="1">
    <location>
        <begin position="2059"/>
        <end position="2100"/>
    </location>
</feature>
<evidence type="ECO:0000259" key="5">
    <source>
        <dbReference type="Pfam" id="PF19190"/>
    </source>
</evidence>
<accession>A0ABY5ZSG7</accession>
<gene>
    <name evidence="6" type="ORF">L9S41_00025</name>
</gene>